<organism evidence="1 2">
    <name type="scientific">Vaccinium darrowii</name>
    <dbReference type="NCBI Taxonomy" id="229202"/>
    <lineage>
        <taxon>Eukaryota</taxon>
        <taxon>Viridiplantae</taxon>
        <taxon>Streptophyta</taxon>
        <taxon>Embryophyta</taxon>
        <taxon>Tracheophyta</taxon>
        <taxon>Spermatophyta</taxon>
        <taxon>Magnoliopsida</taxon>
        <taxon>eudicotyledons</taxon>
        <taxon>Gunneridae</taxon>
        <taxon>Pentapetalae</taxon>
        <taxon>asterids</taxon>
        <taxon>Ericales</taxon>
        <taxon>Ericaceae</taxon>
        <taxon>Vaccinioideae</taxon>
        <taxon>Vaccinieae</taxon>
        <taxon>Vaccinium</taxon>
    </lineage>
</organism>
<comment type="caution">
    <text evidence="1">The sequence shown here is derived from an EMBL/GenBank/DDBJ whole genome shotgun (WGS) entry which is preliminary data.</text>
</comment>
<evidence type="ECO:0000313" key="1">
    <source>
        <dbReference type="EMBL" id="KAH7861192.1"/>
    </source>
</evidence>
<protein>
    <submittedName>
        <fullName evidence="1">Uncharacterized protein</fullName>
    </submittedName>
</protein>
<proteinExistence type="predicted"/>
<accession>A0ACB7Z870</accession>
<dbReference type="EMBL" id="CM037154">
    <property type="protein sequence ID" value="KAH7861192.1"/>
    <property type="molecule type" value="Genomic_DNA"/>
</dbReference>
<reference evidence="1 2" key="1">
    <citation type="journal article" date="2021" name="Hortic Res">
        <title>High-quality reference genome and annotation aids understanding of berry development for evergreen blueberry (Vaccinium darrowii).</title>
        <authorList>
            <person name="Yu J."/>
            <person name="Hulse-Kemp A.M."/>
            <person name="Babiker E."/>
            <person name="Staton M."/>
        </authorList>
    </citation>
    <scope>NUCLEOTIDE SEQUENCE [LARGE SCALE GENOMIC DNA]</scope>
    <source>
        <strain evidence="2">cv. NJ 8807/NJ 8810</strain>
        <tissue evidence="1">Young leaf</tissue>
    </source>
</reference>
<evidence type="ECO:0000313" key="2">
    <source>
        <dbReference type="Proteomes" id="UP000828048"/>
    </source>
</evidence>
<gene>
    <name evidence="1" type="ORF">Vadar_022875</name>
</gene>
<keyword evidence="2" id="KW-1185">Reference proteome</keyword>
<dbReference type="Proteomes" id="UP000828048">
    <property type="component" value="Chromosome 4"/>
</dbReference>
<name>A0ACB7Z870_9ERIC</name>
<sequence length="1510" mass="167966">MFPLSALLTTAGRRILSTPSSLRLHHRLFSTQSPPSIEYTLSHPIYMIWGANTGLGKTLVSAGLASSFLLSPLSKKFIYLKPVQTGFPTDSDSRLVYRKFSQFFHHRKPSFTVLASNHVLRTSIAAAGDVLGVETGEGVELESGVRDLGWYEERRLQGEEAGEAEAVKELICKTMYGWREAVSAHLAAEREGAVVEDSVVLEMLKRGLGIGLEGGRFEGGGEKVGVLSVVETAGGVASPGPSGSLQCDLYRPFRLPAILVGDGRLGGISSTISAYESLKLRGYDVVAVVFEDHGLVNEVPLLSYLRNRVPVFVLPPIPQDMSDTLMEWFDKAQTVFGCLKEIMISAHIERTERLHNMPKMAQDILWWPFTQHKLVPKEAVTVIDSRCGENFAVHKVLNNNFITQQFDACASWWTQGPDHSLQIELARDMGYAAARFGHVMFPENVHEPALECAELLLGGVGKGWASRTFFSDNGSTAIEIALKMAFRKFLFDHGILLDLPKPEMGERCIELKVLALRGSYHGDTLGAMEAQAPSSYTGFLQQPWYTGRGLFLDPPTAFVDNGVWNLSLPEWVHPENMNAEDMAFSLRDELFYKSRDGSSLAANYSSYISQALSQHFGMNEFSHIGALIIEPVIQGSGGMLMVDPLFQRLLVEECQRRKIPVIFDEVFTGFWRLGVESAAELLCCKPDIACFAKLMTGGIVPLAATLTTDAVFNAFVGDSKLQALLHGHSYTAHALGCTAAAKSIKWFKDSKTNLNLVSEGRLLRELWDMDLVQQISLLRTVDRVVALGTLCALELRAEGSDAGYASLFARSLLQNLREDGIYMRPLGNVIYLMCGPCTSPQTCRQLLKKLYRRLEEFGLANENLESCQWGKMQTRYMERTNSMRGKRSLEGGGDDDEQPERKRPALASVIVEALKVDSLQKLCSSLEPILRRVVSEEVERALAKLGPARINGRSSPKRIEGPDGRNLQLQFRSRLSLPLFTGGKVEGEQGAAIHIVLVDVNTGHVVTSGNESSVKLDVVVLEGDFNNEDDEGWTQEEFESHVVKEREGKRPLLTGDLQVTLKEGVGTLGELTFTDNSSWIRSRKFRLGLKVATGFCEGMRIREAKTEAFTVKDHRGELYKKHYPPAFNDDVWRLEKIGKDGSFHKRLNSAGIFTVEDFLRLVVRDPQKLRNILGSGMSNKMWDALIEHAKTCVLGGKLYVYYPDDSRNTGVVFNNIYELSGLISGEQFYSADSLSDSQKVYVDTLVKKAYDNWNQVIEYDGKSLLSVKQSKRSSASRNELPMGPVDYALDNQLTQPRLPGSVSSEQSLMDSSVLIGGYNDNLAPRYPTQSQFINSNSRGQFDGNIFPMHDQQISTTHQIQSNRYDSKAGLALGPPQSSTSFQTIGSSVQQSNLNPFDDWSNNRDKGAADDFMSEEEIRIRSHEMLENEDMQHLLRLFSMGGHTSASVPEDGYAFPQYMPSPLPFGFDEDRNRSGKAVVGWLKIKAAMRWGFFIRKKAAERRAQLVELDDE</sequence>